<dbReference type="PANTHER" id="PTHR30106">
    <property type="entry name" value="INNER MEMBRANE PROTEIN YEIH-RELATED"/>
    <property type="match status" value="1"/>
</dbReference>
<evidence type="ECO:0000256" key="5">
    <source>
        <dbReference type="ARBA" id="ARBA00022989"/>
    </source>
</evidence>
<feature type="transmembrane region" description="Helical" evidence="7">
    <location>
        <begin position="98"/>
        <end position="116"/>
    </location>
</feature>
<dbReference type="EMBL" id="NGJS01000012">
    <property type="protein sequence ID" value="RST98201.1"/>
    <property type="molecule type" value="Genomic_DNA"/>
</dbReference>
<dbReference type="PANTHER" id="PTHR30106:SF2">
    <property type="entry name" value="UPF0324 INNER MEMBRANE PROTEIN YEIH"/>
    <property type="match status" value="1"/>
</dbReference>
<organism evidence="8 9">
    <name type="scientific">Vagococcus vulneris</name>
    <dbReference type="NCBI Taxonomy" id="1977869"/>
    <lineage>
        <taxon>Bacteria</taxon>
        <taxon>Bacillati</taxon>
        <taxon>Bacillota</taxon>
        <taxon>Bacilli</taxon>
        <taxon>Lactobacillales</taxon>
        <taxon>Enterococcaceae</taxon>
        <taxon>Vagococcus</taxon>
    </lineage>
</organism>
<comment type="similarity">
    <text evidence="2">Belongs to the UPF0324 family.</text>
</comment>
<feature type="transmembrane region" description="Helical" evidence="7">
    <location>
        <begin position="324"/>
        <end position="345"/>
    </location>
</feature>
<keyword evidence="6 7" id="KW-0472">Membrane</keyword>
<evidence type="ECO:0000256" key="4">
    <source>
        <dbReference type="ARBA" id="ARBA00022692"/>
    </source>
</evidence>
<proteinExistence type="inferred from homology"/>
<dbReference type="GO" id="GO:0005886">
    <property type="term" value="C:plasma membrane"/>
    <property type="evidence" value="ECO:0007669"/>
    <property type="project" value="UniProtKB-SubCell"/>
</dbReference>
<feature type="transmembrane region" description="Helical" evidence="7">
    <location>
        <begin position="215"/>
        <end position="237"/>
    </location>
</feature>
<evidence type="ECO:0000313" key="9">
    <source>
        <dbReference type="Proteomes" id="UP000287857"/>
    </source>
</evidence>
<name>A0A429ZWN4_9ENTE</name>
<keyword evidence="3" id="KW-1003">Cell membrane</keyword>
<feature type="transmembrane region" description="Helical" evidence="7">
    <location>
        <begin position="159"/>
        <end position="178"/>
    </location>
</feature>
<sequence>MTNESVAYMKQLKKSFLPGLILSFIVAWVSKGIAIFLPTLGGATIAILLGILLGNTIFKQSFLGRGTKLAESKLLEWSVVLLGMTVTFQTISTLGLNGIGYIIVQMTTTIVGVYVIGHQLNFSKRMTLLMAGGNAVCGSSAIGAIAPEIHAGEEEKGQIITLVNLLGTILMLLLPILATQLYPQEVITQSAMIGGILQSVGQVVASANMVSQDVVTYATLFKIMRIIMLVAVVYIFGKIADKDTSAMTETFNNHAEQPTKKFKLPLPWYVLGFLLCCLLNSFVSIPTIVSQISHSISGWFEITALAAIGLRLDFSRFFKEGKRFLIFGLSVGVLQVISAIIWIFIFHVK</sequence>
<feature type="transmembrane region" description="Helical" evidence="7">
    <location>
        <begin position="295"/>
        <end position="312"/>
    </location>
</feature>
<keyword evidence="9" id="KW-1185">Reference proteome</keyword>
<feature type="transmembrane region" description="Helical" evidence="7">
    <location>
        <begin position="12"/>
        <end position="29"/>
    </location>
</feature>
<dbReference type="InterPro" id="IPR018383">
    <property type="entry name" value="UPF0324_pro"/>
</dbReference>
<evidence type="ECO:0000256" key="1">
    <source>
        <dbReference type="ARBA" id="ARBA00004651"/>
    </source>
</evidence>
<feature type="transmembrane region" description="Helical" evidence="7">
    <location>
        <begin position="35"/>
        <end position="53"/>
    </location>
</feature>
<protein>
    <recommendedName>
        <fullName evidence="10">Sulfate exporter family transporter</fullName>
    </recommendedName>
</protein>
<evidence type="ECO:0000256" key="6">
    <source>
        <dbReference type="ARBA" id="ARBA00023136"/>
    </source>
</evidence>
<evidence type="ECO:0000256" key="3">
    <source>
        <dbReference type="ARBA" id="ARBA00022475"/>
    </source>
</evidence>
<feature type="transmembrane region" description="Helical" evidence="7">
    <location>
        <begin position="268"/>
        <end position="289"/>
    </location>
</feature>
<evidence type="ECO:0000313" key="8">
    <source>
        <dbReference type="EMBL" id="RST98201.1"/>
    </source>
</evidence>
<gene>
    <name evidence="8" type="ORF">CBF37_08510</name>
</gene>
<dbReference type="Proteomes" id="UP000287857">
    <property type="component" value="Unassembled WGS sequence"/>
</dbReference>
<dbReference type="AlphaFoldDB" id="A0A429ZWN4"/>
<accession>A0A429ZWN4</accession>
<reference evidence="8 9" key="1">
    <citation type="submission" date="2017-05" db="EMBL/GenBank/DDBJ databases">
        <title>Vagococcus spp. assemblies.</title>
        <authorList>
            <person name="Gulvik C.A."/>
        </authorList>
    </citation>
    <scope>NUCLEOTIDE SEQUENCE [LARGE SCALE GENOMIC DNA]</scope>
    <source>
        <strain evidence="8 9">SS1995</strain>
    </source>
</reference>
<dbReference type="RefSeq" id="WP_125984324.1">
    <property type="nucleotide sequence ID" value="NZ_NGJS01000012.1"/>
</dbReference>
<dbReference type="OrthoDB" id="9811391at2"/>
<evidence type="ECO:0008006" key="10">
    <source>
        <dbReference type="Google" id="ProtNLM"/>
    </source>
</evidence>
<keyword evidence="4 7" id="KW-0812">Transmembrane</keyword>
<feature type="transmembrane region" description="Helical" evidence="7">
    <location>
        <begin position="128"/>
        <end position="147"/>
    </location>
</feature>
<comment type="subcellular location">
    <subcellularLocation>
        <location evidence="1">Cell membrane</location>
        <topology evidence="1">Multi-pass membrane protein</topology>
    </subcellularLocation>
</comment>
<evidence type="ECO:0000256" key="7">
    <source>
        <dbReference type="SAM" id="Phobius"/>
    </source>
</evidence>
<keyword evidence="5 7" id="KW-1133">Transmembrane helix</keyword>
<dbReference type="Pfam" id="PF03601">
    <property type="entry name" value="Cons_hypoth698"/>
    <property type="match status" value="1"/>
</dbReference>
<evidence type="ECO:0000256" key="2">
    <source>
        <dbReference type="ARBA" id="ARBA00007977"/>
    </source>
</evidence>
<comment type="caution">
    <text evidence="8">The sequence shown here is derived from an EMBL/GenBank/DDBJ whole genome shotgun (WGS) entry which is preliminary data.</text>
</comment>